<dbReference type="Proteomes" id="UP000887566">
    <property type="component" value="Unplaced"/>
</dbReference>
<evidence type="ECO:0000313" key="2">
    <source>
        <dbReference type="Proteomes" id="UP000887566"/>
    </source>
</evidence>
<sequence>MKTPRKSRIRRERASDKDDDDDRRTIESTRAALPRRRLFRIRHYLSNAPAASDSDACAYRSQLILTEVSNLRTHCRSHDDESRYCSPNQCARHYSKNESTAF</sequence>
<accession>A0A914W459</accession>
<name>A0A914W459_9BILA</name>
<reference evidence="3" key="1">
    <citation type="submission" date="2022-11" db="UniProtKB">
        <authorList>
            <consortium name="WormBaseParasite"/>
        </authorList>
    </citation>
    <scope>IDENTIFICATION</scope>
</reference>
<keyword evidence="2" id="KW-1185">Reference proteome</keyword>
<evidence type="ECO:0000313" key="3">
    <source>
        <dbReference type="WBParaSite" id="PSAMB.scaffold3129size19562.g20461.t1"/>
    </source>
</evidence>
<feature type="region of interest" description="Disordered" evidence="1">
    <location>
        <begin position="1"/>
        <end position="28"/>
    </location>
</feature>
<evidence type="ECO:0000256" key="1">
    <source>
        <dbReference type="SAM" id="MobiDB-lite"/>
    </source>
</evidence>
<feature type="compositionally biased region" description="Basic residues" evidence="1">
    <location>
        <begin position="1"/>
        <end position="11"/>
    </location>
</feature>
<feature type="compositionally biased region" description="Basic and acidic residues" evidence="1">
    <location>
        <begin position="12"/>
        <end position="27"/>
    </location>
</feature>
<dbReference type="WBParaSite" id="PSAMB.scaffold3129size19562.g20461.t1">
    <property type="protein sequence ID" value="PSAMB.scaffold3129size19562.g20461.t1"/>
    <property type="gene ID" value="PSAMB.scaffold3129size19562.g20461"/>
</dbReference>
<protein>
    <submittedName>
        <fullName evidence="3">Uncharacterized protein</fullName>
    </submittedName>
</protein>
<organism evidence="2 3">
    <name type="scientific">Plectus sambesii</name>
    <dbReference type="NCBI Taxonomy" id="2011161"/>
    <lineage>
        <taxon>Eukaryota</taxon>
        <taxon>Metazoa</taxon>
        <taxon>Ecdysozoa</taxon>
        <taxon>Nematoda</taxon>
        <taxon>Chromadorea</taxon>
        <taxon>Plectida</taxon>
        <taxon>Plectina</taxon>
        <taxon>Plectoidea</taxon>
        <taxon>Plectidae</taxon>
        <taxon>Plectus</taxon>
    </lineage>
</organism>
<dbReference type="AlphaFoldDB" id="A0A914W459"/>
<proteinExistence type="predicted"/>